<dbReference type="OrthoDB" id="9777090at2"/>
<evidence type="ECO:0000313" key="2">
    <source>
        <dbReference type="EMBL" id="CAG37001.1"/>
    </source>
</evidence>
<keyword evidence="3" id="KW-1185">Reference proteome</keyword>
<dbReference type="RefSeq" id="WP_011189513.1">
    <property type="nucleotide sequence ID" value="NC_006138.1"/>
</dbReference>
<evidence type="ECO:0000313" key="3">
    <source>
        <dbReference type="Proteomes" id="UP000000602"/>
    </source>
</evidence>
<name>Q6AKX4_DESPS</name>
<dbReference type="PANTHER" id="PTHR12277:SF81">
    <property type="entry name" value="PROTEIN ABHD13"/>
    <property type="match status" value="1"/>
</dbReference>
<evidence type="ECO:0000259" key="1">
    <source>
        <dbReference type="Pfam" id="PF12146"/>
    </source>
</evidence>
<dbReference type="HOGENOM" id="CLU_029375_2_2_7"/>
<dbReference type="InterPro" id="IPR029058">
    <property type="entry name" value="AB_hydrolase_fold"/>
</dbReference>
<dbReference type="Proteomes" id="UP000000602">
    <property type="component" value="Chromosome"/>
</dbReference>
<dbReference type="Pfam" id="PF12146">
    <property type="entry name" value="Hydrolase_4"/>
    <property type="match status" value="1"/>
</dbReference>
<dbReference type="EMBL" id="CR522870">
    <property type="protein sequence ID" value="CAG37001.1"/>
    <property type="molecule type" value="Genomic_DNA"/>
</dbReference>
<dbReference type="SUPFAM" id="SSF53474">
    <property type="entry name" value="alpha/beta-Hydrolases"/>
    <property type="match status" value="1"/>
</dbReference>
<dbReference type="eggNOG" id="COG1073">
    <property type="taxonomic scope" value="Bacteria"/>
</dbReference>
<reference evidence="3" key="1">
    <citation type="journal article" date="2004" name="Environ. Microbiol.">
        <title>The genome of Desulfotalea psychrophila, a sulfate-reducing bacterium from permanently cold Arctic sediments.</title>
        <authorList>
            <person name="Rabus R."/>
            <person name="Ruepp A."/>
            <person name="Frickey T."/>
            <person name="Rattei T."/>
            <person name="Fartmann B."/>
            <person name="Stark M."/>
            <person name="Bauer M."/>
            <person name="Zibat A."/>
            <person name="Lombardot T."/>
            <person name="Becker I."/>
            <person name="Amann J."/>
            <person name="Gellner K."/>
            <person name="Teeling H."/>
            <person name="Leuschner W.D."/>
            <person name="Gloeckner F.-O."/>
            <person name="Lupas A.N."/>
            <person name="Amann R."/>
            <person name="Klenk H.-P."/>
        </authorList>
    </citation>
    <scope>NUCLEOTIDE SEQUENCE [LARGE SCALE GENOMIC DNA]</scope>
    <source>
        <strain evidence="3">DSM 12343 / LSv54</strain>
    </source>
</reference>
<dbReference type="KEGG" id="dps:DP2272"/>
<sequence length="278" mass="30976">MTYSKLDQPEALSHIFHPVREARNTPPLNATDVDIEVEAGINISCRFYAAALDAPNIFFFHGNAESVSYYDEIAQVYTSHGLNLFMTSYRGYGWSDGEPTVTNMFADAVLLYDKASLWLKENGYTAPIIVMGRSLGSAPAIEVAKERDAVIKALIIESGFANTLPLAINLGIDVEASGLTEEDCFRNCQKIVDVKRPTMIFHGSRDTLIPAAEAENLQSFCGARGKQFHVIPGAEHNTMIEVGGKLYFETIRTFTDTLLGINNWRRLRKEFKKRAEVK</sequence>
<dbReference type="InterPro" id="IPR022742">
    <property type="entry name" value="Hydrolase_4"/>
</dbReference>
<gene>
    <name evidence="2" type="ordered locus">DP2272</name>
</gene>
<protein>
    <submittedName>
        <fullName evidence="2">Related to temperature sensitive supressor</fullName>
    </submittedName>
</protein>
<dbReference type="Gene3D" id="3.40.50.1820">
    <property type="entry name" value="alpha/beta hydrolase"/>
    <property type="match status" value="2"/>
</dbReference>
<organism evidence="2 3">
    <name type="scientific">Desulfotalea psychrophila (strain LSv54 / DSM 12343)</name>
    <dbReference type="NCBI Taxonomy" id="177439"/>
    <lineage>
        <taxon>Bacteria</taxon>
        <taxon>Pseudomonadati</taxon>
        <taxon>Thermodesulfobacteriota</taxon>
        <taxon>Desulfobulbia</taxon>
        <taxon>Desulfobulbales</taxon>
        <taxon>Desulfocapsaceae</taxon>
        <taxon>Desulfotalea</taxon>
    </lineage>
</organism>
<accession>Q6AKX4</accession>
<feature type="domain" description="Serine aminopeptidase S33" evidence="1">
    <location>
        <begin position="57"/>
        <end position="159"/>
    </location>
</feature>
<dbReference type="PANTHER" id="PTHR12277">
    <property type="entry name" value="ALPHA/BETA HYDROLASE DOMAIN-CONTAINING PROTEIN"/>
    <property type="match status" value="1"/>
</dbReference>
<dbReference type="STRING" id="177439.DP2272"/>
<proteinExistence type="predicted"/>
<dbReference type="AlphaFoldDB" id="Q6AKX4"/>